<proteinExistence type="predicted"/>
<dbReference type="EMBL" id="JAFDST010000006">
    <property type="protein sequence ID" value="MBP1083572.1"/>
    <property type="molecule type" value="Genomic_DNA"/>
</dbReference>
<sequence length="31" mass="3463">MRTVIMMGVILTFLVSIFTAGYDSMPGRKVK</sequence>
<name>A0ABS4D1T1_9BACI</name>
<accession>A0ABS4D1T1</accession>
<protein>
    <submittedName>
        <fullName evidence="1">Uncharacterized protein</fullName>
    </submittedName>
</protein>
<keyword evidence="2" id="KW-1185">Reference proteome</keyword>
<comment type="caution">
    <text evidence="1">The sequence shown here is derived from an EMBL/GenBank/DDBJ whole genome shotgun (WGS) entry which is preliminary data.</text>
</comment>
<reference evidence="1 2" key="1">
    <citation type="submission" date="2021-01" db="EMBL/GenBank/DDBJ databases">
        <title>Genomic Encyclopedia of Type Strains, Phase IV (KMG-IV): sequencing the most valuable type-strain genomes for metagenomic binning, comparative biology and taxonomic classification.</title>
        <authorList>
            <person name="Goeker M."/>
        </authorList>
    </citation>
    <scope>NUCLEOTIDE SEQUENCE [LARGE SCALE GENOMIC DNA]</scope>
    <source>
        <strain evidence="1 2">DSM 103394</strain>
    </source>
</reference>
<evidence type="ECO:0000313" key="1">
    <source>
        <dbReference type="EMBL" id="MBP1083572.1"/>
    </source>
</evidence>
<organism evidence="1 2">
    <name type="scientific">Bacillus capparidis</name>
    <dbReference type="NCBI Taxonomy" id="1840411"/>
    <lineage>
        <taxon>Bacteria</taxon>
        <taxon>Bacillati</taxon>
        <taxon>Bacillota</taxon>
        <taxon>Bacilli</taxon>
        <taxon>Bacillales</taxon>
        <taxon>Bacillaceae</taxon>
        <taxon>Bacillus</taxon>
    </lineage>
</organism>
<dbReference type="Proteomes" id="UP000674416">
    <property type="component" value="Unassembled WGS sequence"/>
</dbReference>
<gene>
    <name evidence="1" type="ORF">JOC74_004100</name>
</gene>
<evidence type="ECO:0000313" key="2">
    <source>
        <dbReference type="Proteomes" id="UP000674416"/>
    </source>
</evidence>